<accession>W9RH64</accession>
<keyword evidence="2" id="KW-1185">Reference proteome</keyword>
<proteinExistence type="predicted"/>
<protein>
    <submittedName>
        <fullName evidence="1">Uncharacterized protein</fullName>
    </submittedName>
</protein>
<evidence type="ECO:0000313" key="1">
    <source>
        <dbReference type="EMBL" id="EXB76659.1"/>
    </source>
</evidence>
<name>W9RH64_9ROSA</name>
<reference evidence="2" key="1">
    <citation type="submission" date="2013-01" db="EMBL/GenBank/DDBJ databases">
        <title>Draft Genome Sequence of a Mulberry Tree, Morus notabilis C.K. Schneid.</title>
        <authorList>
            <person name="He N."/>
            <person name="Zhao S."/>
        </authorList>
    </citation>
    <scope>NUCLEOTIDE SEQUENCE</scope>
</reference>
<dbReference type="AlphaFoldDB" id="W9RH64"/>
<evidence type="ECO:0000313" key="2">
    <source>
        <dbReference type="Proteomes" id="UP000030645"/>
    </source>
</evidence>
<dbReference type="Proteomes" id="UP000030645">
    <property type="component" value="Unassembled WGS sequence"/>
</dbReference>
<sequence>MAISSTESGLRSHRRLQTIGGGDFISKVKVGSVDCNRLVTFAEKTFKEKTQVDCVRHRHQQPDREPKIWFTLANRFTTIMIVGEI</sequence>
<gene>
    <name evidence="1" type="ORF">L484_011504</name>
</gene>
<organism evidence="1 2">
    <name type="scientific">Morus notabilis</name>
    <dbReference type="NCBI Taxonomy" id="981085"/>
    <lineage>
        <taxon>Eukaryota</taxon>
        <taxon>Viridiplantae</taxon>
        <taxon>Streptophyta</taxon>
        <taxon>Embryophyta</taxon>
        <taxon>Tracheophyta</taxon>
        <taxon>Spermatophyta</taxon>
        <taxon>Magnoliopsida</taxon>
        <taxon>eudicotyledons</taxon>
        <taxon>Gunneridae</taxon>
        <taxon>Pentapetalae</taxon>
        <taxon>rosids</taxon>
        <taxon>fabids</taxon>
        <taxon>Rosales</taxon>
        <taxon>Moraceae</taxon>
        <taxon>Moreae</taxon>
        <taxon>Morus</taxon>
    </lineage>
</organism>
<dbReference type="EMBL" id="KE344733">
    <property type="protein sequence ID" value="EXB76659.1"/>
    <property type="molecule type" value="Genomic_DNA"/>
</dbReference>